<accession>A0A699YWG8</accession>
<proteinExistence type="predicted"/>
<organism evidence="1 2">
    <name type="scientific">Haematococcus lacustris</name>
    <name type="common">Green alga</name>
    <name type="synonym">Haematococcus pluvialis</name>
    <dbReference type="NCBI Taxonomy" id="44745"/>
    <lineage>
        <taxon>Eukaryota</taxon>
        <taxon>Viridiplantae</taxon>
        <taxon>Chlorophyta</taxon>
        <taxon>core chlorophytes</taxon>
        <taxon>Chlorophyceae</taxon>
        <taxon>CS clade</taxon>
        <taxon>Chlamydomonadales</taxon>
        <taxon>Haematococcaceae</taxon>
        <taxon>Haematococcus</taxon>
    </lineage>
</organism>
<comment type="caution">
    <text evidence="1">The sequence shown here is derived from an EMBL/GenBank/DDBJ whole genome shotgun (WGS) entry which is preliminary data.</text>
</comment>
<gene>
    <name evidence="1" type="ORF">HaLaN_06631</name>
</gene>
<keyword evidence="2" id="KW-1185">Reference proteome</keyword>
<name>A0A699YWG8_HAELA</name>
<dbReference type="AlphaFoldDB" id="A0A699YWG8"/>
<dbReference type="EMBL" id="BLLF01000380">
    <property type="protein sequence ID" value="GFH11174.1"/>
    <property type="molecule type" value="Genomic_DNA"/>
</dbReference>
<evidence type="ECO:0000313" key="2">
    <source>
        <dbReference type="Proteomes" id="UP000485058"/>
    </source>
</evidence>
<reference evidence="1 2" key="1">
    <citation type="submission" date="2020-02" db="EMBL/GenBank/DDBJ databases">
        <title>Draft genome sequence of Haematococcus lacustris strain NIES-144.</title>
        <authorList>
            <person name="Morimoto D."/>
            <person name="Nakagawa S."/>
            <person name="Yoshida T."/>
            <person name="Sawayama S."/>
        </authorList>
    </citation>
    <scope>NUCLEOTIDE SEQUENCE [LARGE SCALE GENOMIC DNA]</scope>
    <source>
        <strain evidence="1 2">NIES-144</strain>
    </source>
</reference>
<dbReference type="Proteomes" id="UP000485058">
    <property type="component" value="Unassembled WGS sequence"/>
</dbReference>
<evidence type="ECO:0000313" key="1">
    <source>
        <dbReference type="EMBL" id="GFH11174.1"/>
    </source>
</evidence>
<protein>
    <submittedName>
        <fullName evidence="1">Uncharacterized protein</fullName>
    </submittedName>
</protein>
<sequence>MVRIWFTVVTAPAGGREGFDDIPPKDADILNLAVAAPGAQHGDKGLLRKWQRRHQQQHCIVVFSSSIVLRVLSH</sequence>